<dbReference type="InterPro" id="IPR008258">
    <property type="entry name" value="Transglycosylase_SLT_dom_1"/>
</dbReference>
<dbReference type="PANTHER" id="PTHR37423:SF2">
    <property type="entry name" value="MEMBRANE-BOUND LYTIC MUREIN TRANSGLYCOSYLASE C"/>
    <property type="match status" value="1"/>
</dbReference>
<dbReference type="PROSITE" id="PS51782">
    <property type="entry name" value="LYSM"/>
    <property type="match status" value="1"/>
</dbReference>
<dbReference type="Pfam" id="PF01476">
    <property type="entry name" value="LysM"/>
    <property type="match status" value="1"/>
</dbReference>
<feature type="domain" description="LysM" evidence="3">
    <location>
        <begin position="470"/>
        <end position="515"/>
    </location>
</feature>
<dbReference type="AlphaFoldDB" id="A0A7V8GPM6"/>
<dbReference type="PANTHER" id="PTHR37423">
    <property type="entry name" value="SOLUBLE LYTIC MUREIN TRANSGLYCOSYLASE-RELATED"/>
    <property type="match status" value="1"/>
</dbReference>
<feature type="signal peptide" evidence="2">
    <location>
        <begin position="1"/>
        <end position="26"/>
    </location>
</feature>
<protein>
    <submittedName>
        <fullName evidence="4">Lytic transglycosylase</fullName>
    </submittedName>
</protein>
<dbReference type="CDD" id="cd00118">
    <property type="entry name" value="LysM"/>
    <property type="match status" value="1"/>
</dbReference>
<feature type="chain" id="PRO_5030526761" evidence="2">
    <location>
        <begin position="27"/>
        <end position="520"/>
    </location>
</feature>
<proteinExistence type="inferred from homology"/>
<evidence type="ECO:0000313" key="4">
    <source>
        <dbReference type="EMBL" id="KAF1687805.1"/>
    </source>
</evidence>
<accession>A0A7V8GPM6</accession>
<dbReference type="Pfam" id="PF01464">
    <property type="entry name" value="SLT"/>
    <property type="match status" value="1"/>
</dbReference>
<keyword evidence="2" id="KW-0732">Signal</keyword>
<comment type="caution">
    <text evidence="4">The sequence shown here is derived from an EMBL/GenBank/DDBJ whole genome shotgun (WGS) entry which is preliminary data.</text>
</comment>
<evidence type="ECO:0000259" key="3">
    <source>
        <dbReference type="PROSITE" id="PS51782"/>
    </source>
</evidence>
<dbReference type="EMBL" id="MWIP01000002">
    <property type="protein sequence ID" value="KAF1687805.1"/>
    <property type="molecule type" value="Genomic_DNA"/>
</dbReference>
<dbReference type="SUPFAM" id="SSF53955">
    <property type="entry name" value="Lysozyme-like"/>
    <property type="match status" value="1"/>
</dbReference>
<sequence length="520" mass="56349">MPLHLQKSRLFAAIVLLCCIAPPALAQRVSARDKAAAEVLVQQMAAAESRYRQAVVLVANGDPKGTAESNAALEDMEDAVDACARQRGCPLSDLLATFKRLLKAGVDARTADLEEDPGDEGLLEADPALAADVPEAMRAARLLGDDSRHGFDRMVRFNPAIQAGIRRWLTDMRPQLMTSYENYQAMRHLMWPEFERRGLPEALLFGILAKESNGRVHSVSRAGAGGPMQFMPATGRRFGLGPDGTGFDTRYDPRSAAEASATYLNERLRELNDDMELSLAGYNGGEGRALRVHRSSGGTGFWNASVYDQFPAETRDYVPMVIAAAWIFLHPRQYGVSFPKVDAQPAPLKLSRPASIYELTVCLGNTGNRDGYMRTLRNLNPRYEAETWIPAGTVLAATTRIAGLYHRHCESGARAELAHALVTADVNAAIVRDGPAGSVAVGEVTPLPGVATTIATEQPRPAAPKAQQARGYRVAAGDTLGRIAQRHGCELKTLARANGLKAPGYAVRQGQQLRLEGCRR</sequence>
<reference evidence="4 5" key="1">
    <citation type="submission" date="2017-10" db="EMBL/GenBank/DDBJ databases">
        <title>Whole genome sequencing of Pseudoxanthomonas broegbernensis DSM 12573(T).</title>
        <authorList>
            <person name="Kumar S."/>
            <person name="Bansal K."/>
            <person name="Kaur A."/>
            <person name="Patil P."/>
            <person name="Sharma S."/>
            <person name="Patil P.B."/>
        </authorList>
    </citation>
    <scope>NUCLEOTIDE SEQUENCE [LARGE SCALE GENOMIC DNA]</scope>
    <source>
        <strain evidence="4 5">DSM 12573</strain>
    </source>
</reference>
<name>A0A7V8GPM6_9GAMM</name>
<dbReference type="InterPro" id="IPR018392">
    <property type="entry name" value="LysM"/>
</dbReference>
<dbReference type="RefSeq" id="WP_162309997.1">
    <property type="nucleotide sequence ID" value="NZ_JACHGU010000002.1"/>
</dbReference>
<organism evidence="4 5">
    <name type="scientific">Pseudoxanthomonas broegbernensis</name>
    <dbReference type="NCBI Taxonomy" id="83619"/>
    <lineage>
        <taxon>Bacteria</taxon>
        <taxon>Pseudomonadati</taxon>
        <taxon>Pseudomonadota</taxon>
        <taxon>Gammaproteobacteria</taxon>
        <taxon>Lysobacterales</taxon>
        <taxon>Lysobacteraceae</taxon>
        <taxon>Pseudoxanthomonas</taxon>
    </lineage>
</organism>
<dbReference type="Gene3D" id="1.10.530.10">
    <property type="match status" value="1"/>
</dbReference>
<dbReference type="InterPro" id="IPR023346">
    <property type="entry name" value="Lysozyme-like_dom_sf"/>
</dbReference>
<evidence type="ECO:0000256" key="1">
    <source>
        <dbReference type="ARBA" id="ARBA00007734"/>
    </source>
</evidence>
<evidence type="ECO:0000256" key="2">
    <source>
        <dbReference type="SAM" id="SignalP"/>
    </source>
</evidence>
<gene>
    <name evidence="4" type="ORF">B1992_03150</name>
</gene>
<dbReference type="SMART" id="SM00257">
    <property type="entry name" value="LysM"/>
    <property type="match status" value="1"/>
</dbReference>
<keyword evidence="5" id="KW-1185">Reference proteome</keyword>
<dbReference type="Proteomes" id="UP000462066">
    <property type="component" value="Unassembled WGS sequence"/>
</dbReference>
<evidence type="ECO:0000313" key="5">
    <source>
        <dbReference type="Proteomes" id="UP000462066"/>
    </source>
</evidence>
<comment type="similarity">
    <text evidence="1">Belongs to the transglycosylase Slt family.</text>
</comment>
<dbReference type="InterPro" id="IPR036779">
    <property type="entry name" value="LysM_dom_sf"/>
</dbReference>
<dbReference type="SUPFAM" id="SSF54106">
    <property type="entry name" value="LysM domain"/>
    <property type="match status" value="1"/>
</dbReference>
<dbReference type="Gene3D" id="3.10.350.10">
    <property type="entry name" value="LysM domain"/>
    <property type="match status" value="1"/>
</dbReference>